<organism evidence="5 6">
    <name type="scientific">Oryza meyeriana var. granulata</name>
    <dbReference type="NCBI Taxonomy" id="110450"/>
    <lineage>
        <taxon>Eukaryota</taxon>
        <taxon>Viridiplantae</taxon>
        <taxon>Streptophyta</taxon>
        <taxon>Embryophyta</taxon>
        <taxon>Tracheophyta</taxon>
        <taxon>Spermatophyta</taxon>
        <taxon>Magnoliopsida</taxon>
        <taxon>Liliopsida</taxon>
        <taxon>Poales</taxon>
        <taxon>Poaceae</taxon>
        <taxon>BOP clade</taxon>
        <taxon>Oryzoideae</taxon>
        <taxon>Oryzeae</taxon>
        <taxon>Oryzinae</taxon>
        <taxon>Oryza</taxon>
        <taxon>Oryza meyeriana</taxon>
    </lineage>
</organism>
<evidence type="ECO:0000256" key="1">
    <source>
        <dbReference type="ARBA" id="ARBA00004194"/>
    </source>
</evidence>
<evidence type="ECO:0000256" key="2">
    <source>
        <dbReference type="ARBA" id="ARBA00022692"/>
    </source>
</evidence>
<dbReference type="InterPro" id="IPR006514">
    <property type="entry name" value="IRX15/GXM/AGM"/>
</dbReference>
<sequence>MAAAGMDFQVGARMVPRRGKAILGLPRCRVAEVRLMSEEVRLVARALARRSPCGLLVFGLGHDSAMWAALNHGGRTVFLEEDVSWIAAARSMRRSAGLELEAYHVQYDTKWDVILVDAPTGYAPWTPGRMGAIYAAGMAARARRGGGTDVFVHDVDRAVEDAFSRTFLCDAYVREEAGKLRHFVVHSHRREGDGMAPPFCPSSHENAKLSTQQNQLLCILENQLLGNGQNDPRT</sequence>
<protein>
    <recommendedName>
        <fullName evidence="7">Polysaccharide biosynthesis domain-containing protein</fullName>
    </recommendedName>
</protein>
<evidence type="ECO:0008006" key="7">
    <source>
        <dbReference type="Google" id="ProtNLM"/>
    </source>
</evidence>
<comment type="caution">
    <text evidence="5">The sequence shown here is derived from an EMBL/GenBank/DDBJ whole genome shotgun (WGS) entry which is preliminary data.</text>
</comment>
<dbReference type="PANTHER" id="PTHR31444">
    <property type="entry name" value="OS11G0490100 PROTEIN"/>
    <property type="match status" value="1"/>
</dbReference>
<dbReference type="GO" id="GO:0045492">
    <property type="term" value="P:xylan biosynthetic process"/>
    <property type="evidence" value="ECO:0007669"/>
    <property type="project" value="InterPro"/>
</dbReference>
<keyword evidence="2" id="KW-0812">Transmembrane</keyword>
<evidence type="ECO:0000256" key="3">
    <source>
        <dbReference type="ARBA" id="ARBA00022989"/>
    </source>
</evidence>
<dbReference type="Pfam" id="PF21729">
    <property type="entry name" value="IRX15_IRX15L_GXM"/>
    <property type="match status" value="1"/>
</dbReference>
<dbReference type="GO" id="GO:0000139">
    <property type="term" value="C:Golgi membrane"/>
    <property type="evidence" value="ECO:0007669"/>
    <property type="project" value="UniProtKB-SubCell"/>
</dbReference>
<keyword evidence="6" id="KW-1185">Reference proteome</keyword>
<accession>A0A6G1CLA3</accession>
<dbReference type="OrthoDB" id="1896682at2759"/>
<evidence type="ECO:0000256" key="4">
    <source>
        <dbReference type="ARBA" id="ARBA00023136"/>
    </source>
</evidence>
<evidence type="ECO:0000313" key="5">
    <source>
        <dbReference type="EMBL" id="KAF0901435.1"/>
    </source>
</evidence>
<keyword evidence="4" id="KW-0472">Membrane</keyword>
<reference evidence="5 6" key="1">
    <citation type="submission" date="2019-11" db="EMBL/GenBank/DDBJ databases">
        <title>Whole genome sequence of Oryza granulata.</title>
        <authorList>
            <person name="Li W."/>
        </authorList>
    </citation>
    <scope>NUCLEOTIDE SEQUENCE [LARGE SCALE GENOMIC DNA]</scope>
    <source>
        <strain evidence="6">cv. Menghai</strain>
        <tissue evidence="5">Leaf</tissue>
    </source>
</reference>
<comment type="subcellular location">
    <subcellularLocation>
        <location evidence="1">Golgi apparatus membrane</location>
        <topology evidence="1">Single-pass membrane protein</topology>
    </subcellularLocation>
</comment>
<gene>
    <name evidence="5" type="ORF">E2562_000316</name>
</gene>
<evidence type="ECO:0000313" key="6">
    <source>
        <dbReference type="Proteomes" id="UP000479710"/>
    </source>
</evidence>
<dbReference type="Proteomes" id="UP000479710">
    <property type="component" value="Unassembled WGS sequence"/>
</dbReference>
<dbReference type="AlphaFoldDB" id="A0A6G1CLA3"/>
<proteinExistence type="predicted"/>
<dbReference type="EMBL" id="SPHZ02000008">
    <property type="protein sequence ID" value="KAF0901435.1"/>
    <property type="molecule type" value="Genomic_DNA"/>
</dbReference>
<name>A0A6G1CLA3_9ORYZ</name>
<keyword evidence="3" id="KW-1133">Transmembrane helix</keyword>